<sequence>MDIIFYHPTFDTQWWIEALRKAIPQARVRAWKSGDNDSADYALVWHPPVEMLAGRDLKAVFALGAGVDSILSKLQAHPEMLNPSVPLFRLEDTGMGEQMQEYAVSQVLHWFRRFDDYRIQQNSSHWQPLPEYHRGRFYHRHFGRRRTGQ</sequence>
<reference evidence="1 2" key="1">
    <citation type="submission" date="2018-06" db="EMBL/GenBank/DDBJ databases">
        <authorList>
            <consortium name="Pathogen Informatics"/>
            <person name="Doyle S."/>
        </authorList>
    </citation>
    <scope>NUCLEOTIDE SEQUENCE [LARGE SCALE GENOMIC DNA]</scope>
    <source>
        <strain evidence="1 2">NCTC8009</strain>
    </source>
</reference>
<proteinExistence type="predicted"/>
<dbReference type="EMBL" id="UARW01000010">
    <property type="protein sequence ID" value="SQD05173.1"/>
    <property type="molecule type" value="Genomic_DNA"/>
</dbReference>
<dbReference type="EC" id="1.1.1.79" evidence="1"/>
<gene>
    <name evidence="1" type="primary">ycdW_2</name>
    <name evidence="1" type="ORF">NCTC8009_05726</name>
</gene>
<name>A0A2X3KAU3_ECOLX</name>
<evidence type="ECO:0000313" key="2">
    <source>
        <dbReference type="Proteomes" id="UP000250991"/>
    </source>
</evidence>
<dbReference type="GO" id="GO:0030267">
    <property type="term" value="F:glyoxylate reductase (NADPH) activity"/>
    <property type="evidence" value="ECO:0007669"/>
    <property type="project" value="UniProtKB-EC"/>
</dbReference>
<accession>A0A2X3KAU3</accession>
<dbReference type="AlphaFoldDB" id="A0A2X3KAU3"/>
<dbReference type="Gene3D" id="3.40.50.720">
    <property type="entry name" value="NAD(P)-binding Rossmann-like Domain"/>
    <property type="match status" value="1"/>
</dbReference>
<evidence type="ECO:0000313" key="1">
    <source>
        <dbReference type="EMBL" id="SQD05173.1"/>
    </source>
</evidence>
<organism evidence="1 2">
    <name type="scientific">Escherichia coli</name>
    <dbReference type="NCBI Taxonomy" id="562"/>
    <lineage>
        <taxon>Bacteria</taxon>
        <taxon>Pseudomonadati</taxon>
        <taxon>Pseudomonadota</taxon>
        <taxon>Gammaproteobacteria</taxon>
        <taxon>Enterobacterales</taxon>
        <taxon>Enterobacteriaceae</taxon>
        <taxon>Escherichia</taxon>
    </lineage>
</organism>
<dbReference type="Proteomes" id="UP000250991">
    <property type="component" value="Unassembled WGS sequence"/>
</dbReference>
<protein>
    <submittedName>
        <fullName evidence="1">Dehydrogenase</fullName>
        <ecNumber evidence="1">1.1.1.79</ecNumber>
    </submittedName>
</protein>
<keyword evidence="1" id="KW-0560">Oxidoreductase</keyword>